<reference evidence="3" key="1">
    <citation type="submission" date="2017-01" db="EMBL/GenBank/DDBJ databases">
        <authorList>
            <person name="Varghese N."/>
            <person name="Submissions S."/>
        </authorList>
    </citation>
    <scope>NUCLEOTIDE SEQUENCE [LARGE SCALE GENOMIC DNA]</scope>
    <source>
        <strain evidence="3">DSM 21054</strain>
    </source>
</reference>
<dbReference type="AlphaFoldDB" id="A0A173MHE1"/>
<dbReference type="KEGG" id="fln:FLA_2858"/>
<keyword evidence="1" id="KW-1133">Transmembrane helix</keyword>
<name>A0A173MHE1_9BACT</name>
<dbReference type="EMBL" id="FTOR01000002">
    <property type="protein sequence ID" value="SIS99045.1"/>
    <property type="molecule type" value="Genomic_DNA"/>
</dbReference>
<accession>A0A173MHE1</accession>
<evidence type="ECO:0000313" key="2">
    <source>
        <dbReference type="EMBL" id="SIS99045.1"/>
    </source>
</evidence>
<organism evidence="2 3">
    <name type="scientific">Filimonas lacunae</name>
    <dbReference type="NCBI Taxonomy" id="477680"/>
    <lineage>
        <taxon>Bacteria</taxon>
        <taxon>Pseudomonadati</taxon>
        <taxon>Bacteroidota</taxon>
        <taxon>Chitinophagia</taxon>
        <taxon>Chitinophagales</taxon>
        <taxon>Chitinophagaceae</taxon>
        <taxon>Filimonas</taxon>
    </lineage>
</organism>
<feature type="transmembrane region" description="Helical" evidence="1">
    <location>
        <begin position="20"/>
        <end position="38"/>
    </location>
</feature>
<protein>
    <submittedName>
        <fullName evidence="2">CGP-CTERM domain-containing protein</fullName>
    </submittedName>
</protein>
<dbReference type="RefSeq" id="WP_262495933.1">
    <property type="nucleotide sequence ID" value="NZ_AP017422.1"/>
</dbReference>
<evidence type="ECO:0000313" key="3">
    <source>
        <dbReference type="Proteomes" id="UP000186917"/>
    </source>
</evidence>
<dbReference type="STRING" id="477680.SAMN05421788_102528"/>
<evidence type="ECO:0000256" key="1">
    <source>
        <dbReference type="SAM" id="Phobius"/>
    </source>
</evidence>
<keyword evidence="1" id="KW-0812">Transmembrane</keyword>
<keyword evidence="3" id="KW-1185">Reference proteome</keyword>
<keyword evidence="1" id="KW-0472">Membrane</keyword>
<proteinExistence type="predicted"/>
<dbReference type="Proteomes" id="UP000186917">
    <property type="component" value="Unassembled WGS sequence"/>
</dbReference>
<sequence length="43" mass="4914">MPPDNRLLVDRKQVGMYRLVLLGVLPGAIALFAVVLLLRRRRN</sequence>
<gene>
    <name evidence="2" type="ORF">SAMN05421788_102528</name>
</gene>